<evidence type="ECO:0000313" key="11">
    <source>
        <dbReference type="RefSeq" id="XP_031371440.1"/>
    </source>
</evidence>
<dbReference type="Gene3D" id="1.10.890.20">
    <property type="match status" value="1"/>
</dbReference>
<dbReference type="SUPFAM" id="SSF54626">
    <property type="entry name" value="Chalcone isomerase"/>
    <property type="match status" value="1"/>
</dbReference>
<comment type="similarity">
    <text evidence="2 7">Belongs to the chalcone isomerase family.</text>
</comment>
<dbReference type="PANTHER" id="PTHR28039">
    <property type="entry name" value="CHALCONE--FLAVONONE ISOMERASE 1-RELATED"/>
    <property type="match status" value="1"/>
</dbReference>
<evidence type="ECO:0000256" key="7">
    <source>
        <dbReference type="RuleBase" id="RU361158"/>
    </source>
</evidence>
<dbReference type="GeneID" id="116187009"/>
<keyword evidence="8" id="KW-0732">Signal</keyword>
<reference evidence="11" key="2">
    <citation type="submission" date="2025-08" db="UniProtKB">
        <authorList>
            <consortium name="RefSeq"/>
        </authorList>
    </citation>
    <scope>IDENTIFICATION</scope>
    <source>
        <tissue evidence="11">Leaf</tissue>
    </source>
</reference>
<dbReference type="UniPathway" id="UPA00154"/>
<dbReference type="InterPro" id="IPR044164">
    <property type="entry name" value="CFI"/>
</dbReference>
<dbReference type="OrthoDB" id="1903537at2759"/>
<feature type="signal peptide" evidence="8">
    <location>
        <begin position="1"/>
        <end position="23"/>
    </location>
</feature>
<sequence>MFQVLTIMRVLFILSLWIHLATAQTTTVVTGVQVENFSFPPAAKPPGSDKTLFLGGAGVRGLDVDGKFVKYTAIGVYLEEKALPLLATEWKGKSAEELTDTDEFFRDIITGPFEKLTQVSFITQLTGKQYSDKVAENCIAFWKSIGAYGASEARAIDWFLDVFKDQSFPPGSSIFFTHLSNGSYVERDGISLHRVQISFSKHESIPEVGNAVIENNELAEAVLETIIGNGGVSPAARKSLATRLAEFMKLEKIDF</sequence>
<evidence type="ECO:0000256" key="6">
    <source>
        <dbReference type="ARBA" id="ARBA00034056"/>
    </source>
</evidence>
<evidence type="ECO:0000256" key="8">
    <source>
        <dbReference type="SAM" id="SignalP"/>
    </source>
</evidence>
<keyword evidence="10" id="KW-1185">Reference proteome</keyword>
<reference evidence="10" key="1">
    <citation type="journal article" date="2020" name="Plant Biotechnol. J.">
        <title>The pomegranate (Punica granatum L.) draft genome dissects genetic divergence between soft- and hard-seeded cultivars.</title>
        <authorList>
            <person name="Luo X."/>
            <person name="Li H."/>
            <person name="Wu Z."/>
            <person name="Yao W."/>
            <person name="Zhao P."/>
            <person name="Cao D."/>
            <person name="Yu H."/>
            <person name="Li K."/>
            <person name="Poudel K."/>
            <person name="Zhao D."/>
            <person name="Zhang F."/>
            <person name="Xia X."/>
            <person name="Chen L."/>
            <person name="Wang Q."/>
            <person name="Jing D."/>
            <person name="Cao S."/>
        </authorList>
    </citation>
    <scope>NUCLEOTIDE SEQUENCE [LARGE SCALE GENOMIC DNA]</scope>
    <source>
        <strain evidence="10">cv. Tunisia</strain>
    </source>
</reference>
<comment type="pathway">
    <text evidence="1">Secondary metabolite biosynthesis; flavonoid biosynthesis.</text>
</comment>
<dbReference type="GO" id="GO:0045430">
    <property type="term" value="F:chalcone isomerase activity"/>
    <property type="evidence" value="ECO:0007669"/>
    <property type="project" value="UniProtKB-EC"/>
</dbReference>
<evidence type="ECO:0000256" key="3">
    <source>
        <dbReference type="ARBA" id="ARBA00023235"/>
    </source>
</evidence>
<accession>A0A6P8BN91</accession>
<keyword evidence="3" id="KW-0413">Isomerase</keyword>
<protein>
    <recommendedName>
        <fullName evidence="7">Chalcone-flavonone isomerase family protein</fullName>
    </recommendedName>
</protein>
<evidence type="ECO:0000259" key="9">
    <source>
        <dbReference type="Pfam" id="PF02431"/>
    </source>
</evidence>
<keyword evidence="4" id="KW-0284">Flavonoid biosynthesis</keyword>
<organism evidence="10 11">
    <name type="scientific">Punica granatum</name>
    <name type="common">Pomegranate</name>
    <dbReference type="NCBI Taxonomy" id="22663"/>
    <lineage>
        <taxon>Eukaryota</taxon>
        <taxon>Viridiplantae</taxon>
        <taxon>Streptophyta</taxon>
        <taxon>Embryophyta</taxon>
        <taxon>Tracheophyta</taxon>
        <taxon>Spermatophyta</taxon>
        <taxon>Magnoliopsida</taxon>
        <taxon>eudicotyledons</taxon>
        <taxon>Gunneridae</taxon>
        <taxon>Pentapetalae</taxon>
        <taxon>rosids</taxon>
        <taxon>malvids</taxon>
        <taxon>Myrtales</taxon>
        <taxon>Lythraceae</taxon>
        <taxon>Punica</taxon>
    </lineage>
</organism>
<dbReference type="InterPro" id="IPR016088">
    <property type="entry name" value="Chalcone_isomerase_3-sand"/>
</dbReference>
<dbReference type="GO" id="GO:0009813">
    <property type="term" value="P:flavonoid biosynthetic process"/>
    <property type="evidence" value="ECO:0007669"/>
    <property type="project" value="UniProtKB-UniPathway"/>
</dbReference>
<dbReference type="Gene3D" id="3.50.70.10">
    <property type="match status" value="1"/>
</dbReference>
<dbReference type="Proteomes" id="UP000515151">
    <property type="component" value="Chromosome 8"/>
</dbReference>
<dbReference type="SMR" id="A0A6P8BN91"/>
<name>A0A6P8BN91_PUNGR</name>
<evidence type="ECO:0000313" key="10">
    <source>
        <dbReference type="Proteomes" id="UP000515151"/>
    </source>
</evidence>
<dbReference type="AlphaFoldDB" id="A0A6P8BN91"/>
<proteinExistence type="inferred from homology"/>
<dbReference type="InterPro" id="IPR016089">
    <property type="entry name" value="Chalcone_isomerase_bundle_sf"/>
</dbReference>
<dbReference type="InterPro" id="IPR016087">
    <property type="entry name" value="Chalcone_isomerase"/>
</dbReference>
<feature type="domain" description="Chalcone isomerase" evidence="9">
    <location>
        <begin position="34"/>
        <end position="246"/>
    </location>
</feature>
<dbReference type="Pfam" id="PF02431">
    <property type="entry name" value="Chalcone"/>
    <property type="match status" value="1"/>
</dbReference>
<comment type="function">
    <text evidence="5">Catalyzes the intramolecular cyclization of bicyclic chalcones into tricyclic (S)-flavanones. Responsible for the isomerization of 4,2',4',6'-tetrahydroxychalcone (also termed chalcone) into naringenin.</text>
</comment>
<gene>
    <name evidence="11" type="primary">LOC116187009</name>
</gene>
<evidence type="ECO:0000256" key="1">
    <source>
        <dbReference type="ARBA" id="ARBA00004966"/>
    </source>
</evidence>
<evidence type="ECO:0000256" key="4">
    <source>
        <dbReference type="ARBA" id="ARBA00023241"/>
    </source>
</evidence>
<dbReference type="InterPro" id="IPR036298">
    <property type="entry name" value="Chalcone_isomerase_sf"/>
</dbReference>
<evidence type="ECO:0000256" key="5">
    <source>
        <dbReference type="ARBA" id="ARBA00025429"/>
    </source>
</evidence>
<evidence type="ECO:0000256" key="2">
    <source>
        <dbReference type="ARBA" id="ARBA00007166"/>
    </source>
</evidence>
<feature type="chain" id="PRO_5028035730" description="Chalcone-flavonone isomerase family protein" evidence="8">
    <location>
        <begin position="24"/>
        <end position="255"/>
    </location>
</feature>
<dbReference type="RefSeq" id="XP_031371440.1">
    <property type="nucleotide sequence ID" value="XM_031515580.1"/>
</dbReference>
<comment type="catalytic activity">
    <reaction evidence="6">
        <text>a chalcone = a flavanone.</text>
        <dbReference type="EC" id="5.5.1.6"/>
    </reaction>
</comment>
<dbReference type="PANTHER" id="PTHR28039:SF8">
    <property type="entry name" value="CHALCONE--FLAVANONE ISOMERASE 1-RELATED"/>
    <property type="match status" value="1"/>
</dbReference>